<feature type="region of interest" description="Disordered" evidence="1">
    <location>
        <begin position="1"/>
        <end position="91"/>
    </location>
</feature>
<gene>
    <name evidence="2" type="ORF">PVAP13_3NG080012</name>
</gene>
<feature type="compositionally biased region" description="Basic and acidic residues" evidence="1">
    <location>
        <begin position="7"/>
        <end position="19"/>
    </location>
</feature>
<evidence type="ECO:0000313" key="2">
    <source>
        <dbReference type="EMBL" id="KAG2618302.1"/>
    </source>
</evidence>
<keyword evidence="3" id="KW-1185">Reference proteome</keyword>
<sequence length="121" mass="12502">MQRRPRHFLEEVAEDERGQGRRGNGRRGHGRCAGRRGGRRPLGRGGGRDQARRGGGGGGEDPELHRGGHLAAAPRGTLIDGGGFASEAGCGGEAAERGSACVKLVLADGGEGIRFGGCYIQ</sequence>
<feature type="compositionally biased region" description="Basic residues" evidence="1">
    <location>
        <begin position="23"/>
        <end position="42"/>
    </location>
</feature>
<reference evidence="2" key="1">
    <citation type="submission" date="2020-05" db="EMBL/GenBank/DDBJ databases">
        <title>WGS assembly of Panicum virgatum.</title>
        <authorList>
            <person name="Lovell J.T."/>
            <person name="Jenkins J."/>
            <person name="Shu S."/>
            <person name="Juenger T.E."/>
            <person name="Schmutz J."/>
        </authorList>
    </citation>
    <scope>NUCLEOTIDE SEQUENCE</scope>
    <source>
        <strain evidence="2">AP13</strain>
    </source>
</reference>
<evidence type="ECO:0000313" key="3">
    <source>
        <dbReference type="Proteomes" id="UP000823388"/>
    </source>
</evidence>
<comment type="caution">
    <text evidence="2">The sequence shown here is derived from an EMBL/GenBank/DDBJ whole genome shotgun (WGS) entry which is preliminary data.</text>
</comment>
<proteinExistence type="predicted"/>
<name>A0A8T0U1A6_PANVG</name>
<dbReference type="EMBL" id="CM029042">
    <property type="protein sequence ID" value="KAG2618302.1"/>
    <property type="molecule type" value="Genomic_DNA"/>
</dbReference>
<evidence type="ECO:0000256" key="1">
    <source>
        <dbReference type="SAM" id="MobiDB-lite"/>
    </source>
</evidence>
<dbReference type="Proteomes" id="UP000823388">
    <property type="component" value="Chromosome 3N"/>
</dbReference>
<dbReference type="AlphaFoldDB" id="A0A8T0U1A6"/>
<organism evidence="2 3">
    <name type="scientific">Panicum virgatum</name>
    <name type="common">Blackwell switchgrass</name>
    <dbReference type="NCBI Taxonomy" id="38727"/>
    <lineage>
        <taxon>Eukaryota</taxon>
        <taxon>Viridiplantae</taxon>
        <taxon>Streptophyta</taxon>
        <taxon>Embryophyta</taxon>
        <taxon>Tracheophyta</taxon>
        <taxon>Spermatophyta</taxon>
        <taxon>Magnoliopsida</taxon>
        <taxon>Liliopsida</taxon>
        <taxon>Poales</taxon>
        <taxon>Poaceae</taxon>
        <taxon>PACMAD clade</taxon>
        <taxon>Panicoideae</taxon>
        <taxon>Panicodae</taxon>
        <taxon>Paniceae</taxon>
        <taxon>Panicinae</taxon>
        <taxon>Panicum</taxon>
        <taxon>Panicum sect. Hiantes</taxon>
    </lineage>
</organism>
<feature type="compositionally biased region" description="Gly residues" evidence="1">
    <location>
        <begin position="79"/>
        <end position="91"/>
    </location>
</feature>
<protein>
    <submittedName>
        <fullName evidence="2">Uncharacterized protein</fullName>
    </submittedName>
</protein>
<accession>A0A8T0U1A6</accession>